<reference evidence="5 6" key="1">
    <citation type="submission" date="2019-03" db="EMBL/GenBank/DDBJ databases">
        <title>Draft genome sequences of novel Actinobacteria.</title>
        <authorList>
            <person name="Sahin N."/>
            <person name="Ay H."/>
            <person name="Saygin H."/>
        </authorList>
    </citation>
    <scope>NUCLEOTIDE SEQUENCE [LARGE SCALE GENOMIC DNA]</scope>
    <source>
        <strain evidence="5 6">5K548</strain>
    </source>
</reference>
<feature type="transmembrane region" description="Helical" evidence="3">
    <location>
        <begin position="126"/>
        <end position="147"/>
    </location>
</feature>
<name>A0A4R5B8Y7_9PSEU</name>
<evidence type="ECO:0000256" key="2">
    <source>
        <dbReference type="ARBA" id="ARBA00023163"/>
    </source>
</evidence>
<keyword evidence="1" id="KW-0805">Transcription regulation</keyword>
<accession>A0A4R5B8Y7</accession>
<dbReference type="EMBL" id="SMLA01000064">
    <property type="protein sequence ID" value="TDD82471.1"/>
    <property type="molecule type" value="Genomic_DNA"/>
</dbReference>
<evidence type="ECO:0000313" key="6">
    <source>
        <dbReference type="Proteomes" id="UP000294723"/>
    </source>
</evidence>
<feature type="domain" description="Putative zinc-finger" evidence="4">
    <location>
        <begin position="58"/>
        <end position="91"/>
    </location>
</feature>
<evidence type="ECO:0000256" key="3">
    <source>
        <dbReference type="SAM" id="Phobius"/>
    </source>
</evidence>
<dbReference type="Gene3D" id="1.10.10.1320">
    <property type="entry name" value="Anti-sigma factor, zinc-finger domain"/>
    <property type="match status" value="1"/>
</dbReference>
<comment type="caution">
    <text evidence="5">The sequence shown here is derived from an EMBL/GenBank/DDBJ whole genome shotgun (WGS) entry which is preliminary data.</text>
</comment>
<keyword evidence="6" id="KW-1185">Reference proteome</keyword>
<keyword evidence="3" id="KW-0472">Membrane</keyword>
<dbReference type="InterPro" id="IPR041916">
    <property type="entry name" value="Anti_sigma_zinc_sf"/>
</dbReference>
<gene>
    <name evidence="5" type="ORF">E1202_27180</name>
</gene>
<keyword evidence="3" id="KW-1133">Transmembrane helix</keyword>
<evidence type="ECO:0000259" key="4">
    <source>
        <dbReference type="Pfam" id="PF13490"/>
    </source>
</evidence>
<proteinExistence type="predicted"/>
<evidence type="ECO:0000256" key="1">
    <source>
        <dbReference type="ARBA" id="ARBA00023015"/>
    </source>
</evidence>
<protein>
    <submittedName>
        <fullName evidence="5">Zf-HC2 domain-containing protein</fullName>
    </submittedName>
</protein>
<keyword evidence="2" id="KW-0804">Transcription</keyword>
<dbReference type="Proteomes" id="UP000294723">
    <property type="component" value="Unassembled WGS sequence"/>
</dbReference>
<organism evidence="5 6">
    <name type="scientific">Saccharopolyspora karakumensis</name>
    <dbReference type="NCBI Taxonomy" id="2530386"/>
    <lineage>
        <taxon>Bacteria</taxon>
        <taxon>Bacillati</taxon>
        <taxon>Actinomycetota</taxon>
        <taxon>Actinomycetes</taxon>
        <taxon>Pseudonocardiales</taxon>
        <taxon>Pseudonocardiaceae</taxon>
        <taxon>Saccharopolyspora</taxon>
    </lineage>
</organism>
<dbReference type="InterPro" id="IPR027383">
    <property type="entry name" value="Znf_put"/>
</dbReference>
<evidence type="ECO:0000313" key="5">
    <source>
        <dbReference type="EMBL" id="TDD82471.1"/>
    </source>
</evidence>
<sequence length="150" mass="16874">MPDHAHLRACVRLPPNPRPQCLRTALQSWWRRADQGAMGIFVHRSRAGSPTAHGTDHREFQSRLDAYAVGDLDDVDWLMMRTHLAECADCQADLRRPDLWNRAAPQRITADHEVLRHPHRETAPGWTLMLGIVLVAALVAFGVGYAWGGI</sequence>
<dbReference type="AlphaFoldDB" id="A0A4R5B8Y7"/>
<dbReference type="Pfam" id="PF13490">
    <property type="entry name" value="zf-HC2"/>
    <property type="match status" value="1"/>
</dbReference>
<keyword evidence="3" id="KW-0812">Transmembrane</keyword>